<accession>A0ABD1WT08</accession>
<evidence type="ECO:0008006" key="4">
    <source>
        <dbReference type="Google" id="ProtNLM"/>
    </source>
</evidence>
<evidence type="ECO:0000256" key="1">
    <source>
        <dbReference type="SAM" id="Phobius"/>
    </source>
</evidence>
<keyword evidence="3" id="KW-1185">Reference proteome</keyword>
<evidence type="ECO:0000313" key="3">
    <source>
        <dbReference type="Proteomes" id="UP001604277"/>
    </source>
</evidence>
<comment type="caution">
    <text evidence="2">The sequence shown here is derived from an EMBL/GenBank/DDBJ whole genome shotgun (WGS) entry which is preliminary data.</text>
</comment>
<sequence length="257" mass="29940">MDALNFENGKVEKSYTVSRFHHLRNITKLFRIIELRFLLIFLTWASTHVPFVVRISGEYFRQLMTIVISPLFIFIISNIIVLTLLFQSGFLFPQCSQINNETKGDLSEGFIINSDYCTNLAHEIPFLVHEQEDIVYQDKQTIFEEKKVGQNMKFVEGLKVHRRSQSESSKKKKSLEVDNFMNQLRRSKTEKCWKVINSGKTPAETVFVVDEMSNEEFQRAIEDFIAKQIKFHREEKLSVVISSHTSTCRTTSKGNIL</sequence>
<feature type="transmembrane region" description="Helical" evidence="1">
    <location>
        <begin position="37"/>
        <end position="57"/>
    </location>
</feature>
<dbReference type="EMBL" id="JBFOLJ010000002">
    <property type="protein sequence ID" value="KAL2552784.1"/>
    <property type="molecule type" value="Genomic_DNA"/>
</dbReference>
<organism evidence="2 3">
    <name type="scientific">Forsythia ovata</name>
    <dbReference type="NCBI Taxonomy" id="205694"/>
    <lineage>
        <taxon>Eukaryota</taxon>
        <taxon>Viridiplantae</taxon>
        <taxon>Streptophyta</taxon>
        <taxon>Embryophyta</taxon>
        <taxon>Tracheophyta</taxon>
        <taxon>Spermatophyta</taxon>
        <taxon>Magnoliopsida</taxon>
        <taxon>eudicotyledons</taxon>
        <taxon>Gunneridae</taxon>
        <taxon>Pentapetalae</taxon>
        <taxon>asterids</taxon>
        <taxon>lamiids</taxon>
        <taxon>Lamiales</taxon>
        <taxon>Oleaceae</taxon>
        <taxon>Forsythieae</taxon>
        <taxon>Forsythia</taxon>
    </lineage>
</organism>
<evidence type="ECO:0000313" key="2">
    <source>
        <dbReference type="EMBL" id="KAL2552784.1"/>
    </source>
</evidence>
<reference evidence="3" key="1">
    <citation type="submission" date="2024-07" db="EMBL/GenBank/DDBJ databases">
        <title>Two chromosome-level genome assemblies of Korean endemic species Abeliophyllum distichum and Forsythia ovata (Oleaceae).</title>
        <authorList>
            <person name="Jang H."/>
        </authorList>
    </citation>
    <scope>NUCLEOTIDE SEQUENCE [LARGE SCALE GENOMIC DNA]</scope>
</reference>
<dbReference type="Proteomes" id="UP001604277">
    <property type="component" value="Unassembled WGS sequence"/>
</dbReference>
<name>A0ABD1WT08_9LAMI</name>
<dbReference type="AlphaFoldDB" id="A0ABD1WT08"/>
<dbReference type="PANTHER" id="PTHR33640">
    <property type="entry name" value="TRANSMEMBRANE PROTEIN"/>
    <property type="match status" value="1"/>
</dbReference>
<dbReference type="PANTHER" id="PTHR33640:SF3">
    <property type="entry name" value="DUF4408 DOMAIN-CONTAINING PROTEIN"/>
    <property type="match status" value="1"/>
</dbReference>
<proteinExistence type="predicted"/>
<keyword evidence="1" id="KW-0812">Transmembrane</keyword>
<feature type="transmembrane region" description="Helical" evidence="1">
    <location>
        <begin position="63"/>
        <end position="86"/>
    </location>
</feature>
<keyword evidence="1" id="KW-0472">Membrane</keyword>
<keyword evidence="1" id="KW-1133">Transmembrane helix</keyword>
<protein>
    <recommendedName>
        <fullName evidence="4">DUF4408 domain-containing protein</fullName>
    </recommendedName>
</protein>
<gene>
    <name evidence="2" type="ORF">Fot_06403</name>
</gene>